<proteinExistence type="predicted"/>
<evidence type="ECO:0000313" key="4">
    <source>
        <dbReference type="Proteomes" id="UP000219374"/>
    </source>
</evidence>
<feature type="compositionally biased region" description="Basic and acidic residues" evidence="1">
    <location>
        <begin position="127"/>
        <end position="136"/>
    </location>
</feature>
<dbReference type="EMBL" id="OCND01000005">
    <property type="protein sequence ID" value="SOD54901.1"/>
    <property type="molecule type" value="Genomic_DNA"/>
</dbReference>
<evidence type="ECO:0000256" key="1">
    <source>
        <dbReference type="SAM" id="MobiDB-lite"/>
    </source>
</evidence>
<name>A0A286D8A7_9GAMM</name>
<keyword evidence="4" id="KW-1185">Reference proteome</keyword>
<reference evidence="3 4" key="1">
    <citation type="submission" date="2017-09" db="EMBL/GenBank/DDBJ databases">
        <authorList>
            <person name="Ehlers B."/>
            <person name="Leendertz F.H."/>
        </authorList>
    </citation>
    <scope>NUCLEOTIDE SEQUENCE [LARGE SCALE GENOMIC DNA]</scope>
    <source>
        <strain evidence="3 4">CGMCC 1.10978</strain>
    </source>
</reference>
<keyword evidence="2" id="KW-0732">Signal</keyword>
<organism evidence="3 4">
    <name type="scientific">Pseudoxanthomonas wuyuanensis</name>
    <dbReference type="NCBI Taxonomy" id="1073196"/>
    <lineage>
        <taxon>Bacteria</taxon>
        <taxon>Pseudomonadati</taxon>
        <taxon>Pseudomonadota</taxon>
        <taxon>Gammaproteobacteria</taxon>
        <taxon>Lysobacterales</taxon>
        <taxon>Lysobacteraceae</taxon>
        <taxon>Pseudoxanthomonas</taxon>
    </lineage>
</organism>
<feature type="region of interest" description="Disordered" evidence="1">
    <location>
        <begin position="21"/>
        <end position="89"/>
    </location>
</feature>
<evidence type="ECO:0000313" key="3">
    <source>
        <dbReference type="EMBL" id="SOD54901.1"/>
    </source>
</evidence>
<dbReference type="RefSeq" id="WP_097122170.1">
    <property type="nucleotide sequence ID" value="NZ_OCND01000005.1"/>
</dbReference>
<feature type="compositionally biased region" description="Low complexity" evidence="1">
    <location>
        <begin position="62"/>
        <end position="72"/>
    </location>
</feature>
<accession>A0A286D8A7</accession>
<protein>
    <submittedName>
        <fullName evidence="3">Uncharacterized protein</fullName>
    </submittedName>
</protein>
<feature type="signal peptide" evidence="2">
    <location>
        <begin position="1"/>
        <end position="22"/>
    </location>
</feature>
<evidence type="ECO:0000256" key="2">
    <source>
        <dbReference type="SAM" id="SignalP"/>
    </source>
</evidence>
<feature type="region of interest" description="Disordered" evidence="1">
    <location>
        <begin position="127"/>
        <end position="150"/>
    </location>
</feature>
<dbReference type="NCBIfam" id="NF047450">
    <property type="entry name" value="post-PEP-CTERM_1"/>
    <property type="match status" value="1"/>
</dbReference>
<dbReference type="AlphaFoldDB" id="A0A286D8A7"/>
<gene>
    <name evidence="3" type="ORF">SAMN06296416_105174</name>
</gene>
<dbReference type="OrthoDB" id="6008510at2"/>
<dbReference type="Proteomes" id="UP000219374">
    <property type="component" value="Unassembled WGS sequence"/>
</dbReference>
<sequence length="150" mass="15750">MKSMTHPWWLLAGLAVFPAAQAGSQSTDSSTEAAVPATADSKIAIDPATGKPRPLTAEERQQLAAQRPAAAAKSRRSEPLGAGKRGFVAPATEAEAQASLRTLPGGAVMQQVPESMMSELTVYRDAEGRLHLRHGDSSAAPQSTEEPPHE</sequence>
<feature type="compositionally biased region" description="Polar residues" evidence="1">
    <location>
        <begin position="139"/>
        <end position="150"/>
    </location>
</feature>
<feature type="compositionally biased region" description="Polar residues" evidence="1">
    <location>
        <begin position="22"/>
        <end position="32"/>
    </location>
</feature>
<feature type="chain" id="PRO_5012063684" evidence="2">
    <location>
        <begin position="23"/>
        <end position="150"/>
    </location>
</feature>